<proteinExistence type="predicted"/>
<keyword evidence="2" id="KW-1185">Reference proteome</keyword>
<comment type="caution">
    <text evidence="1">The sequence shown here is derived from an EMBL/GenBank/DDBJ whole genome shotgun (WGS) entry which is preliminary data.</text>
</comment>
<organism evidence="1 2">
    <name type="scientific">Mesorhizobium salmacidum</name>
    <dbReference type="NCBI Taxonomy" id="3015171"/>
    <lineage>
        <taxon>Bacteria</taxon>
        <taxon>Pseudomonadati</taxon>
        <taxon>Pseudomonadota</taxon>
        <taxon>Alphaproteobacteria</taxon>
        <taxon>Hyphomicrobiales</taxon>
        <taxon>Phyllobacteriaceae</taxon>
        <taxon>Mesorhizobium</taxon>
    </lineage>
</organism>
<evidence type="ECO:0000313" key="1">
    <source>
        <dbReference type="EMBL" id="MEI9413267.1"/>
    </source>
</evidence>
<dbReference type="Proteomes" id="UP001387293">
    <property type="component" value="Unassembled WGS sequence"/>
</dbReference>
<dbReference type="EMBL" id="JAPYKS010000081">
    <property type="protein sequence ID" value="MEI9413267.1"/>
    <property type="molecule type" value="Genomic_DNA"/>
</dbReference>
<protein>
    <submittedName>
        <fullName evidence="1">Uncharacterized protein</fullName>
    </submittedName>
</protein>
<gene>
    <name evidence="1" type="ORF">O7A60_31735</name>
</gene>
<sequence>MLTSSDTSPDRIRLHLVEAFRQRQIGDDDFRGGAAGLDLAGYRLEPVAPPGDEHDVVPVAGQALGKSFADSGGCPGNDSDAQRTPGGIVHVVLPMYRDEN</sequence>
<reference evidence="1 2" key="1">
    <citation type="submission" date="2022-12" db="EMBL/GenBank/DDBJ databases">
        <authorList>
            <person name="Muema E."/>
        </authorList>
    </citation>
    <scope>NUCLEOTIDE SEQUENCE [LARGE SCALE GENOMIC DNA]</scope>
    <source>
        <strain evidence="2">1326</strain>
    </source>
</reference>
<evidence type="ECO:0000313" key="2">
    <source>
        <dbReference type="Proteomes" id="UP001387293"/>
    </source>
</evidence>
<accession>A0ABU8L6K9</accession>
<name>A0ABU8L6K9_9HYPH</name>